<dbReference type="PROSITE" id="PS51186">
    <property type="entry name" value="GNAT"/>
    <property type="match status" value="1"/>
</dbReference>
<accession>A0A238WMB1</accession>
<gene>
    <name evidence="5" type="ORF">SAMN06265376_1011231</name>
</gene>
<comment type="similarity">
    <text evidence="1">Belongs to the acetyltransferase family.</text>
</comment>
<keyword evidence="2 5" id="KW-0808">Transferase</keyword>
<dbReference type="Proteomes" id="UP000198379">
    <property type="component" value="Unassembled WGS sequence"/>
</dbReference>
<proteinExistence type="inferred from homology"/>
<dbReference type="EMBL" id="FZNY01000001">
    <property type="protein sequence ID" value="SNR47695.1"/>
    <property type="molecule type" value="Genomic_DNA"/>
</dbReference>
<evidence type="ECO:0000313" key="6">
    <source>
        <dbReference type="Proteomes" id="UP000198379"/>
    </source>
</evidence>
<dbReference type="FunFam" id="3.40.630.30:FF:000064">
    <property type="entry name" value="GNAT family acetyltransferase"/>
    <property type="match status" value="1"/>
</dbReference>
<dbReference type="OrthoDB" id="9805924at2"/>
<dbReference type="InterPro" id="IPR051016">
    <property type="entry name" value="Diverse_Substrate_AcTransf"/>
</dbReference>
<feature type="domain" description="N-acetyltransferase" evidence="4">
    <location>
        <begin position="3"/>
        <end position="152"/>
    </location>
</feature>
<evidence type="ECO:0000259" key="4">
    <source>
        <dbReference type="PROSITE" id="PS51186"/>
    </source>
</evidence>
<dbReference type="RefSeq" id="WP_089370518.1">
    <property type="nucleotide sequence ID" value="NZ_BMEP01000003.1"/>
</dbReference>
<evidence type="ECO:0000256" key="1">
    <source>
        <dbReference type="ARBA" id="ARBA00008694"/>
    </source>
</evidence>
<name>A0A238WMB1_9FLAO</name>
<organism evidence="5 6">
    <name type="scientific">Dokdonia pacifica</name>
    <dbReference type="NCBI Taxonomy" id="1627892"/>
    <lineage>
        <taxon>Bacteria</taxon>
        <taxon>Pseudomonadati</taxon>
        <taxon>Bacteroidota</taxon>
        <taxon>Flavobacteriia</taxon>
        <taxon>Flavobacteriales</taxon>
        <taxon>Flavobacteriaceae</taxon>
        <taxon>Dokdonia</taxon>
    </lineage>
</organism>
<evidence type="ECO:0000256" key="2">
    <source>
        <dbReference type="ARBA" id="ARBA00022679"/>
    </source>
</evidence>
<sequence>MDYFIRRAEVEDMPAVLALINELAVFEKEPDAVNISVDTLIKNGTGTNPLFTCFVAEHEETIVGMALVYYRFSTWEGKSLHLEDLIVSQNYRGKGFGRALYNEVMRYAISQDVNRVEWVVLDWNTPAITFYENSGALLLKNWHLVQMNKERLHNYIRSIA</sequence>
<dbReference type="SUPFAM" id="SSF55729">
    <property type="entry name" value="Acyl-CoA N-acyltransferases (Nat)"/>
    <property type="match status" value="1"/>
</dbReference>
<evidence type="ECO:0000313" key="5">
    <source>
        <dbReference type="EMBL" id="SNR47695.1"/>
    </source>
</evidence>
<reference evidence="5 6" key="1">
    <citation type="submission" date="2017-06" db="EMBL/GenBank/DDBJ databases">
        <authorList>
            <person name="Kim H.J."/>
            <person name="Triplett B.A."/>
        </authorList>
    </citation>
    <scope>NUCLEOTIDE SEQUENCE [LARGE SCALE GENOMIC DNA]</scope>
    <source>
        <strain evidence="5 6">DSM 25597</strain>
    </source>
</reference>
<dbReference type="CDD" id="cd04301">
    <property type="entry name" value="NAT_SF"/>
    <property type="match status" value="1"/>
</dbReference>
<dbReference type="PANTHER" id="PTHR10545">
    <property type="entry name" value="DIAMINE N-ACETYLTRANSFERASE"/>
    <property type="match status" value="1"/>
</dbReference>
<dbReference type="Pfam" id="PF00583">
    <property type="entry name" value="Acetyltransf_1"/>
    <property type="match status" value="1"/>
</dbReference>
<dbReference type="PANTHER" id="PTHR10545:SF29">
    <property type="entry name" value="GH14572P-RELATED"/>
    <property type="match status" value="1"/>
</dbReference>
<dbReference type="GO" id="GO:0008080">
    <property type="term" value="F:N-acetyltransferase activity"/>
    <property type="evidence" value="ECO:0007669"/>
    <property type="project" value="TreeGrafter"/>
</dbReference>
<dbReference type="InterPro" id="IPR000182">
    <property type="entry name" value="GNAT_dom"/>
</dbReference>
<dbReference type="AlphaFoldDB" id="A0A238WMB1"/>
<evidence type="ECO:0000256" key="3">
    <source>
        <dbReference type="ARBA" id="ARBA00023315"/>
    </source>
</evidence>
<dbReference type="Gene3D" id="3.40.630.30">
    <property type="match status" value="1"/>
</dbReference>
<keyword evidence="6" id="KW-1185">Reference proteome</keyword>
<keyword evidence="3" id="KW-0012">Acyltransferase</keyword>
<dbReference type="InterPro" id="IPR016181">
    <property type="entry name" value="Acyl_CoA_acyltransferase"/>
</dbReference>
<protein>
    <submittedName>
        <fullName evidence="5">Predicted N-acetyltransferase YhbS</fullName>
    </submittedName>
</protein>